<dbReference type="Pfam" id="PF01697">
    <property type="entry name" value="Glyco_transf_92"/>
    <property type="match status" value="1"/>
</dbReference>
<evidence type="ECO:0000256" key="2">
    <source>
        <dbReference type="ARBA" id="ARBA00007647"/>
    </source>
</evidence>
<dbReference type="InterPro" id="IPR027417">
    <property type="entry name" value="P-loop_NTPase"/>
</dbReference>
<organism evidence="8 9">
    <name type="scientific">Danaus chrysippus</name>
    <name type="common">African queen</name>
    <dbReference type="NCBI Taxonomy" id="151541"/>
    <lineage>
        <taxon>Eukaryota</taxon>
        <taxon>Metazoa</taxon>
        <taxon>Ecdysozoa</taxon>
        <taxon>Arthropoda</taxon>
        <taxon>Hexapoda</taxon>
        <taxon>Insecta</taxon>
        <taxon>Pterygota</taxon>
        <taxon>Neoptera</taxon>
        <taxon>Endopterygota</taxon>
        <taxon>Lepidoptera</taxon>
        <taxon>Glossata</taxon>
        <taxon>Ditrysia</taxon>
        <taxon>Papilionoidea</taxon>
        <taxon>Nymphalidae</taxon>
        <taxon>Danainae</taxon>
        <taxon>Danaini</taxon>
        <taxon>Danaina</taxon>
        <taxon>Danaus</taxon>
        <taxon>Anosia</taxon>
    </lineage>
</organism>
<evidence type="ECO:0000256" key="7">
    <source>
        <dbReference type="ARBA" id="ARBA00023136"/>
    </source>
</evidence>
<dbReference type="Gene3D" id="3.40.50.300">
    <property type="entry name" value="P-loop containing nucleotide triphosphate hydrolases"/>
    <property type="match status" value="1"/>
</dbReference>
<dbReference type="EMBL" id="CAKASE010000047">
    <property type="protein sequence ID" value="CAG9561888.1"/>
    <property type="molecule type" value="Genomic_DNA"/>
</dbReference>
<gene>
    <name evidence="8" type="ORF">DCHRY22_LOCUS3322</name>
</gene>
<evidence type="ECO:0000256" key="6">
    <source>
        <dbReference type="ARBA" id="ARBA00022989"/>
    </source>
</evidence>
<dbReference type="Proteomes" id="UP000789524">
    <property type="component" value="Unassembled WGS sequence"/>
</dbReference>
<dbReference type="GO" id="GO:0016757">
    <property type="term" value="F:glycosyltransferase activity"/>
    <property type="evidence" value="ECO:0007669"/>
    <property type="project" value="UniProtKB-KW"/>
</dbReference>
<evidence type="ECO:0000256" key="4">
    <source>
        <dbReference type="ARBA" id="ARBA00022679"/>
    </source>
</evidence>
<sequence>MSLGARKFIRVTKILLAGVTVFCVSWIASVNEWHSGAAWTRTIVQENMSTMRTIVGYSEAKQAELDKPSPVSCKRLPAFAKIPHINRTWYPGYKSSSWQRVEGTSVSLYSAYYDERLPQKYIRILAMFHSQNITGEEQLFCQTRSADSNEDSVEVVAAKPLEIWWKDWDNSSANVDTPQLLSCPLTEPLRGRFVVSIVTQPCDDPTNGFYLEAREFHKYKRNFTICVKDVSFQKDISYNLIEWIETNKLLGVDLIDIYIDSLNETNEKVLLDYRSQGFVRLFQVPIKYKSDRSLWQRRRDHIITYNDCLYRNIIESKFIVPLDIDEILLPKISHTWPKLIKRLTHQGFNVKQHSAVIVRNVFFFDLFQINRYKNNKNTNISEAYVKRDDVRITDTDYKSADIDYNNDSIKNKINIKYSDKYRTECGMESYVPKLTSHIVSSAFISPIGRYSKSIMVTKRVLTAFNHYPLASIGSTGIPGWAAPFREVQLNHYKESCNSTIVEDCDLYYRRTKLDLSALRLSEKLLEALSTALRKTVNALLKFIVSCESTGFEASYGRRPRNSVRTPRFYLQHQVYKRDRTTNPDSGKTSIANFLSESINIEEAGTPRPTQGARILEFELPHNVNERRKVQIELWDCSGDHKFESCWPAVRVGIQGVILVCSPNTVNVAGREIELLYNYFVSQAKLSAKQCVVFYNCLDDQEDMDSLNLCMYII</sequence>
<dbReference type="GO" id="GO:0005737">
    <property type="term" value="C:cytoplasm"/>
    <property type="evidence" value="ECO:0007669"/>
    <property type="project" value="TreeGrafter"/>
</dbReference>
<evidence type="ECO:0000256" key="1">
    <source>
        <dbReference type="ARBA" id="ARBA00004167"/>
    </source>
</evidence>
<keyword evidence="6" id="KW-1133">Transmembrane helix</keyword>
<protein>
    <submittedName>
        <fullName evidence="8">(African queen) hypothetical protein</fullName>
    </submittedName>
</protein>
<dbReference type="PANTHER" id="PTHR21461">
    <property type="entry name" value="GLYCOSYLTRANSFERASE FAMILY 92 PROTEIN"/>
    <property type="match status" value="1"/>
</dbReference>
<keyword evidence="3" id="KW-0328">Glycosyltransferase</keyword>
<dbReference type="GO" id="GO:0016020">
    <property type="term" value="C:membrane"/>
    <property type="evidence" value="ECO:0007669"/>
    <property type="project" value="UniProtKB-SubCell"/>
</dbReference>
<dbReference type="AlphaFoldDB" id="A0A8J2QHP2"/>
<keyword evidence="7" id="KW-0472">Membrane</keyword>
<keyword evidence="5" id="KW-0812">Transmembrane</keyword>
<proteinExistence type="inferred from homology"/>
<dbReference type="PANTHER" id="PTHR21461:SF69">
    <property type="entry name" value="GLYCOSYLTRANSFERASE FAMILY 92 PROTEIN"/>
    <property type="match status" value="1"/>
</dbReference>
<comment type="subcellular location">
    <subcellularLocation>
        <location evidence="1">Membrane</location>
        <topology evidence="1">Single-pass membrane protein</topology>
    </subcellularLocation>
</comment>
<comment type="similarity">
    <text evidence="2">Belongs to the glycosyltransferase 92 family.</text>
</comment>
<evidence type="ECO:0000313" key="8">
    <source>
        <dbReference type="EMBL" id="CAG9561888.1"/>
    </source>
</evidence>
<dbReference type="InterPro" id="IPR008166">
    <property type="entry name" value="Glyco_transf_92"/>
</dbReference>
<evidence type="ECO:0000256" key="3">
    <source>
        <dbReference type="ARBA" id="ARBA00022676"/>
    </source>
</evidence>
<evidence type="ECO:0000313" key="9">
    <source>
        <dbReference type="Proteomes" id="UP000789524"/>
    </source>
</evidence>
<keyword evidence="4" id="KW-0808">Transferase</keyword>
<name>A0A8J2QHP2_9NEOP</name>
<reference evidence="8" key="1">
    <citation type="submission" date="2021-09" db="EMBL/GenBank/DDBJ databases">
        <authorList>
            <person name="Martin H S."/>
        </authorList>
    </citation>
    <scope>NUCLEOTIDE SEQUENCE</scope>
</reference>
<evidence type="ECO:0000256" key="5">
    <source>
        <dbReference type="ARBA" id="ARBA00022692"/>
    </source>
</evidence>
<comment type="caution">
    <text evidence="8">The sequence shown here is derived from an EMBL/GenBank/DDBJ whole genome shotgun (WGS) entry which is preliminary data.</text>
</comment>
<keyword evidence="9" id="KW-1185">Reference proteome</keyword>
<accession>A0A8J2QHP2</accession>
<dbReference type="SUPFAM" id="SSF52540">
    <property type="entry name" value="P-loop containing nucleoside triphosphate hydrolases"/>
    <property type="match status" value="1"/>
</dbReference>
<dbReference type="OrthoDB" id="7917939at2759"/>